<proteinExistence type="predicted"/>
<gene>
    <name evidence="1" type="ORF">J1N35_038058</name>
</gene>
<keyword evidence="2" id="KW-1185">Reference proteome</keyword>
<accession>A0A9D3ULX4</accession>
<evidence type="ECO:0008006" key="3">
    <source>
        <dbReference type="Google" id="ProtNLM"/>
    </source>
</evidence>
<comment type="caution">
    <text evidence="1">The sequence shown here is derived from an EMBL/GenBank/DDBJ whole genome shotgun (WGS) entry which is preliminary data.</text>
</comment>
<dbReference type="PANTHER" id="PTHR47481">
    <property type="match status" value="1"/>
</dbReference>
<dbReference type="Pfam" id="PF14223">
    <property type="entry name" value="Retrotran_gag_2"/>
    <property type="match status" value="1"/>
</dbReference>
<organism evidence="1 2">
    <name type="scientific">Gossypium stocksii</name>
    <dbReference type="NCBI Taxonomy" id="47602"/>
    <lineage>
        <taxon>Eukaryota</taxon>
        <taxon>Viridiplantae</taxon>
        <taxon>Streptophyta</taxon>
        <taxon>Embryophyta</taxon>
        <taxon>Tracheophyta</taxon>
        <taxon>Spermatophyta</taxon>
        <taxon>Magnoliopsida</taxon>
        <taxon>eudicotyledons</taxon>
        <taxon>Gunneridae</taxon>
        <taxon>Pentapetalae</taxon>
        <taxon>rosids</taxon>
        <taxon>malvids</taxon>
        <taxon>Malvales</taxon>
        <taxon>Malvaceae</taxon>
        <taxon>Malvoideae</taxon>
        <taxon>Gossypium</taxon>
    </lineage>
</organism>
<reference evidence="1 2" key="1">
    <citation type="journal article" date="2021" name="Plant Biotechnol. J.">
        <title>Multi-omics assisted identification of the key and species-specific regulatory components of drought-tolerant mechanisms in Gossypium stocksii.</title>
        <authorList>
            <person name="Yu D."/>
            <person name="Ke L."/>
            <person name="Zhang D."/>
            <person name="Wu Y."/>
            <person name="Sun Y."/>
            <person name="Mei J."/>
            <person name="Sun J."/>
            <person name="Sun Y."/>
        </authorList>
    </citation>
    <scope>NUCLEOTIDE SEQUENCE [LARGE SCALE GENOMIC DNA]</scope>
    <source>
        <strain evidence="2">cv. E1</strain>
        <tissue evidence="1">Leaf</tissue>
    </source>
</reference>
<dbReference type="EMBL" id="JAIQCV010000011">
    <property type="protein sequence ID" value="KAH1047274.1"/>
    <property type="molecule type" value="Genomic_DNA"/>
</dbReference>
<sequence>MDISAQIWNSIVDLYGSRTTSRLMFYKRALHSQHKGDLSMKEFLMKIKGYCTSLASCGEVISDHEHITAILNGLPLDYEYVISIITASQMPYTAQGVTTMLLDAETRQLLSAIKASANMVSHQLGKSVDSRESALVYRSSNNVRGRGHGRSSGSRFQCQLCGKQGYLVDRYYYRFHASYNSAGYRPPQPPQASVCMFGTRSTMMPWMSPTLAIVPTAQPSWFLPSAVTVHSAPWSNPFAPTSFPPTHLSHSYSHTTSTTFSICPKQHHDMITRSRVLAKYKLEKADLRPIYQCCVKCWLSRHDWWTVWLIR</sequence>
<dbReference type="PANTHER" id="PTHR47481:SF30">
    <property type="entry name" value="CCHC-TYPE DOMAIN-CONTAINING PROTEIN"/>
    <property type="match status" value="1"/>
</dbReference>
<name>A0A9D3ULX4_9ROSI</name>
<dbReference type="Proteomes" id="UP000828251">
    <property type="component" value="Unassembled WGS sequence"/>
</dbReference>
<protein>
    <recommendedName>
        <fullName evidence="3">Retrovirus-related Pol polyprotein from transposon TNT 1-94</fullName>
    </recommendedName>
</protein>
<dbReference type="OrthoDB" id="1001754at2759"/>
<evidence type="ECO:0000313" key="2">
    <source>
        <dbReference type="Proteomes" id="UP000828251"/>
    </source>
</evidence>
<evidence type="ECO:0000313" key="1">
    <source>
        <dbReference type="EMBL" id="KAH1047274.1"/>
    </source>
</evidence>
<dbReference type="AlphaFoldDB" id="A0A9D3ULX4"/>